<protein>
    <submittedName>
        <fullName evidence="2">Phytoene dehydrogenase</fullName>
    </submittedName>
</protein>
<name>A0A328C7J4_9DELT</name>
<keyword evidence="3" id="KW-1185">Reference proteome</keyword>
<dbReference type="GO" id="GO:0016491">
    <property type="term" value="F:oxidoreductase activity"/>
    <property type="evidence" value="ECO:0007669"/>
    <property type="project" value="InterPro"/>
</dbReference>
<organism evidence="2 3">
    <name type="scientific">Lujinxingia litoralis</name>
    <dbReference type="NCBI Taxonomy" id="2211119"/>
    <lineage>
        <taxon>Bacteria</taxon>
        <taxon>Deltaproteobacteria</taxon>
        <taxon>Bradymonadales</taxon>
        <taxon>Lujinxingiaceae</taxon>
        <taxon>Lujinxingia</taxon>
    </lineage>
</organism>
<dbReference type="InterPro" id="IPR036188">
    <property type="entry name" value="FAD/NAD-bd_sf"/>
</dbReference>
<dbReference type="Gene3D" id="3.50.50.60">
    <property type="entry name" value="FAD/NAD(P)-binding domain"/>
    <property type="match status" value="1"/>
</dbReference>
<feature type="domain" description="Amine oxidase" evidence="1">
    <location>
        <begin position="13"/>
        <end position="502"/>
    </location>
</feature>
<dbReference type="PANTHER" id="PTHR42923">
    <property type="entry name" value="PROTOPORPHYRINOGEN OXIDASE"/>
    <property type="match status" value="1"/>
</dbReference>
<dbReference type="SUPFAM" id="SSF51905">
    <property type="entry name" value="FAD/NAD(P)-binding domain"/>
    <property type="match status" value="1"/>
</dbReference>
<dbReference type="OrthoDB" id="8845488at2"/>
<comment type="caution">
    <text evidence="2">The sequence shown here is derived from an EMBL/GenBank/DDBJ whole genome shotgun (WGS) entry which is preliminary data.</text>
</comment>
<sequence length="544" mass="61255">MSKKVVILGGGVGGMSAAQELAERGFDVDVYERLEVLGGKARSIPVPDSATGGRKPLPGEHGFRFFPSFYRHIFHTMKRIPFGTNRRGVYDNLVETTHVMAAREGMTEISFPLYVPERLEDWEMLYRLLVKNEANIPRDEMLFFARKVLKFLTASQARRDEEYENITWWDFVEADGKSKEYVDFLAVGLTRDLVAMQAEISSSRTVARIYVQLMLGILQPWLHVDSILNRPTTEAWIDPWEAYLTQLGVTFHRGASLESFDYDPGAGRITGVQIAQGGASYRVEADYFVSALPVEAMAGKVSAEMAARDPMLATLDQLQTGWMNGILFFLRKDLDINHGHILYVDSPWALTSIFSQNFWEDVDLSEYGEGDVQGILSLCISDWNTPGVLYGKPAKECTAEEIKEEVWAQITARLNDTGTIFLDPADIITWFLSPTIEINAGEPTRNTEPLLLNTVGSLRYRPEASTQIENLFLASDYVRTTTDLATMESANEAARRAVNGILGREGWRLGLCRLYELEEPVIFKPARALDALRFKMGLPQLEYL</sequence>
<dbReference type="InterPro" id="IPR002937">
    <property type="entry name" value="Amino_oxidase"/>
</dbReference>
<dbReference type="InterPro" id="IPR050464">
    <property type="entry name" value="Zeta_carotene_desat/Oxidored"/>
</dbReference>
<dbReference type="RefSeq" id="WP_111731120.1">
    <property type="nucleotide sequence ID" value="NZ_QHKO01000010.1"/>
</dbReference>
<evidence type="ECO:0000313" key="3">
    <source>
        <dbReference type="Proteomes" id="UP000249169"/>
    </source>
</evidence>
<dbReference type="AlphaFoldDB" id="A0A328C7J4"/>
<dbReference type="PANTHER" id="PTHR42923:SF46">
    <property type="entry name" value="AMINE OXIDASE"/>
    <property type="match status" value="1"/>
</dbReference>
<accession>A0A328C7J4</accession>
<proteinExistence type="predicted"/>
<reference evidence="2 3" key="1">
    <citation type="submission" date="2018-05" db="EMBL/GenBank/DDBJ databases">
        <title>Lujinxingia marina gen. nov. sp. nov., a new facultative anaerobic member of the class Deltaproteobacteria, and proposal of Lujinxingaceae fam. nov.</title>
        <authorList>
            <person name="Li C.-M."/>
        </authorList>
    </citation>
    <scope>NUCLEOTIDE SEQUENCE [LARGE SCALE GENOMIC DNA]</scope>
    <source>
        <strain evidence="2 3">B210</strain>
    </source>
</reference>
<evidence type="ECO:0000259" key="1">
    <source>
        <dbReference type="Pfam" id="PF01593"/>
    </source>
</evidence>
<dbReference type="Pfam" id="PF01593">
    <property type="entry name" value="Amino_oxidase"/>
    <property type="match status" value="1"/>
</dbReference>
<dbReference type="PRINTS" id="PR00419">
    <property type="entry name" value="ADXRDTASE"/>
</dbReference>
<evidence type="ECO:0000313" key="2">
    <source>
        <dbReference type="EMBL" id="RAL20524.1"/>
    </source>
</evidence>
<gene>
    <name evidence="2" type="ORF">DL240_17135</name>
</gene>
<dbReference type="EMBL" id="QHKO01000010">
    <property type="protein sequence ID" value="RAL20524.1"/>
    <property type="molecule type" value="Genomic_DNA"/>
</dbReference>
<dbReference type="Proteomes" id="UP000249169">
    <property type="component" value="Unassembled WGS sequence"/>
</dbReference>